<evidence type="ECO:0000313" key="12">
    <source>
        <dbReference type="EMBL" id="OQR79070.1"/>
    </source>
</evidence>
<dbReference type="Pfam" id="PF01936">
    <property type="entry name" value="NYN"/>
    <property type="match status" value="1"/>
</dbReference>
<dbReference type="Gene3D" id="3.40.50.1010">
    <property type="entry name" value="5'-nuclease"/>
    <property type="match status" value="1"/>
</dbReference>
<dbReference type="GO" id="GO:0048477">
    <property type="term" value="P:oogenesis"/>
    <property type="evidence" value="ECO:0007669"/>
    <property type="project" value="UniProtKB-KW"/>
</dbReference>
<evidence type="ECO:0000256" key="1">
    <source>
        <dbReference type="ARBA" id="ARBA00004275"/>
    </source>
</evidence>
<feature type="domain" description="RRM" evidence="11">
    <location>
        <begin position="363"/>
        <end position="436"/>
    </location>
</feature>
<dbReference type="STRING" id="418985.A0A1V9Y049"/>
<feature type="region of interest" description="Disordered" evidence="10">
    <location>
        <begin position="741"/>
        <end position="761"/>
    </location>
</feature>
<protein>
    <recommendedName>
        <fullName evidence="2">Meiosis regulator and mRNA stability factor 1</fullName>
    </recommendedName>
    <alternativeName>
        <fullName evidence="8">Limkain-b1</fullName>
    </alternativeName>
</protein>
<dbReference type="PANTHER" id="PTHR14379:SF3">
    <property type="entry name" value="MEIOSIS REGULATOR AND MRNA STABILITY FACTOR 1"/>
    <property type="match status" value="1"/>
</dbReference>
<keyword evidence="7" id="KW-0469">Meiosis</keyword>
<gene>
    <name evidence="12" type="ORF">BIW11_05988</name>
</gene>
<dbReference type="InterPro" id="IPR012677">
    <property type="entry name" value="Nucleotide-bd_a/b_plait_sf"/>
</dbReference>
<accession>A0A1V9Y049</accession>
<dbReference type="InterPro" id="IPR035979">
    <property type="entry name" value="RBD_domain_sf"/>
</dbReference>
<evidence type="ECO:0000259" key="11">
    <source>
        <dbReference type="PROSITE" id="PS50102"/>
    </source>
</evidence>
<dbReference type="SUPFAM" id="SSF54928">
    <property type="entry name" value="RNA-binding domain, RBD"/>
    <property type="match status" value="1"/>
</dbReference>
<evidence type="ECO:0000256" key="5">
    <source>
        <dbReference type="ARBA" id="ARBA00022943"/>
    </source>
</evidence>
<comment type="caution">
    <text evidence="12">The sequence shown here is derived from an EMBL/GenBank/DDBJ whole genome shotgun (WGS) entry which is preliminary data.</text>
</comment>
<dbReference type="EMBL" id="MNPL01001519">
    <property type="protein sequence ID" value="OQR79070.1"/>
    <property type="molecule type" value="Genomic_DNA"/>
</dbReference>
<evidence type="ECO:0000256" key="2">
    <source>
        <dbReference type="ARBA" id="ARBA00022152"/>
    </source>
</evidence>
<dbReference type="InParanoid" id="A0A1V9Y049"/>
<dbReference type="OrthoDB" id="6511403at2759"/>
<dbReference type="GO" id="GO:0051321">
    <property type="term" value="P:meiotic cell cycle"/>
    <property type="evidence" value="ECO:0007669"/>
    <property type="project" value="UniProtKB-KW"/>
</dbReference>
<feature type="region of interest" description="Disordered" evidence="10">
    <location>
        <begin position="1187"/>
        <end position="1242"/>
    </location>
</feature>
<dbReference type="GO" id="GO:0010468">
    <property type="term" value="P:regulation of gene expression"/>
    <property type="evidence" value="ECO:0007669"/>
    <property type="project" value="InterPro"/>
</dbReference>
<comment type="subcellular location">
    <subcellularLocation>
        <location evidence="1">Peroxisome</location>
    </subcellularLocation>
</comment>
<dbReference type="InterPro" id="IPR000504">
    <property type="entry name" value="RRM_dom"/>
</dbReference>
<dbReference type="InterPro" id="IPR024768">
    <property type="entry name" value="Marf1"/>
</dbReference>
<keyword evidence="3" id="KW-0677">Repeat</keyword>
<evidence type="ECO:0000256" key="7">
    <source>
        <dbReference type="ARBA" id="ARBA00023254"/>
    </source>
</evidence>
<proteinExistence type="predicted"/>
<evidence type="ECO:0000256" key="4">
    <source>
        <dbReference type="ARBA" id="ARBA00022884"/>
    </source>
</evidence>
<keyword evidence="4 9" id="KW-0694">RNA-binding</keyword>
<keyword evidence="13" id="KW-1185">Reference proteome</keyword>
<feature type="compositionally biased region" description="Basic and acidic residues" evidence="10">
    <location>
        <begin position="1225"/>
        <end position="1235"/>
    </location>
</feature>
<evidence type="ECO:0000256" key="8">
    <source>
        <dbReference type="ARBA" id="ARBA00030116"/>
    </source>
</evidence>
<dbReference type="AlphaFoldDB" id="A0A1V9Y049"/>
<dbReference type="InterPro" id="IPR021139">
    <property type="entry name" value="NYN"/>
</dbReference>
<keyword evidence="5" id="KW-0221">Differentiation</keyword>
<dbReference type="GO" id="GO:0005777">
    <property type="term" value="C:peroxisome"/>
    <property type="evidence" value="ECO:0007669"/>
    <property type="project" value="UniProtKB-SubCell"/>
</dbReference>
<feature type="region of interest" description="Disordered" evidence="10">
    <location>
        <begin position="436"/>
        <end position="481"/>
    </location>
</feature>
<dbReference type="GO" id="GO:0004540">
    <property type="term" value="F:RNA nuclease activity"/>
    <property type="evidence" value="ECO:0007669"/>
    <property type="project" value="InterPro"/>
</dbReference>
<dbReference type="Proteomes" id="UP000192247">
    <property type="component" value="Unassembled WGS sequence"/>
</dbReference>
<evidence type="ECO:0000256" key="3">
    <source>
        <dbReference type="ARBA" id="ARBA00022737"/>
    </source>
</evidence>
<evidence type="ECO:0000256" key="9">
    <source>
        <dbReference type="PROSITE-ProRule" id="PRU00176"/>
    </source>
</evidence>
<dbReference type="Gene3D" id="3.30.70.330">
    <property type="match status" value="1"/>
</dbReference>
<dbReference type="GO" id="GO:0003723">
    <property type="term" value="F:RNA binding"/>
    <property type="evidence" value="ECO:0007669"/>
    <property type="project" value="UniProtKB-UniRule"/>
</dbReference>
<dbReference type="GO" id="GO:1905762">
    <property type="term" value="F:CCR4-NOT complex binding"/>
    <property type="evidence" value="ECO:0007669"/>
    <property type="project" value="TreeGrafter"/>
</dbReference>
<dbReference type="PANTHER" id="PTHR14379">
    <property type="entry name" value="LIMKAIN B LKAP"/>
    <property type="match status" value="1"/>
</dbReference>
<evidence type="ECO:0000313" key="13">
    <source>
        <dbReference type="Proteomes" id="UP000192247"/>
    </source>
</evidence>
<feature type="compositionally biased region" description="Low complexity" evidence="10">
    <location>
        <begin position="451"/>
        <end position="463"/>
    </location>
</feature>
<dbReference type="Pfam" id="PF11608">
    <property type="entry name" value="RRM_MARF1"/>
    <property type="match status" value="1"/>
</dbReference>
<name>A0A1V9Y049_9ACAR</name>
<organism evidence="12 13">
    <name type="scientific">Tropilaelaps mercedesae</name>
    <dbReference type="NCBI Taxonomy" id="418985"/>
    <lineage>
        <taxon>Eukaryota</taxon>
        <taxon>Metazoa</taxon>
        <taxon>Ecdysozoa</taxon>
        <taxon>Arthropoda</taxon>
        <taxon>Chelicerata</taxon>
        <taxon>Arachnida</taxon>
        <taxon>Acari</taxon>
        <taxon>Parasitiformes</taxon>
        <taxon>Mesostigmata</taxon>
        <taxon>Gamasina</taxon>
        <taxon>Dermanyssoidea</taxon>
        <taxon>Laelapidae</taxon>
        <taxon>Tropilaelaps</taxon>
    </lineage>
</organism>
<sequence>MSRKKRSQATGGKWAHQCNSCIPPYEPINGLQRNPAHGVNNSLRTPQINSIRHSDSSIPPGVYPGAVSGVGYMRSSVPDLSGARRAGVWPTSLYSCSGFVNGLDSDVPRRVDRVLGTSEVNGGGHGVPYGVLPHLMQQQSWRASDMFSSNKGLGAFQENHVGPNVQPCQNEQSFYGRGSQSLPVLILWDVENVQMPKKVPVAHAVHAVRTYVQKAVGRTWFETDFAVACDVFRQQTRRVAEMNNAQITVIHVNSMSKNAADMKLKVYMHKFATMFSQQSACVVLISGDVNFAPSLHLARHHAKLQVVLLHNQLTSSTLLKTAHYADDFYRVVMTTPWLEGPASVWAGGECLPPPQRQPGRQSTHLLVANLPEDFDAARIIRRLHKMSSNTGGRVIEVRGSLALMRFPSAQNATRALTRMDERDVCGQQVRVHFVDDPVSRDSRNSALSCRPNAEASNSSPSASAKREPSSGAKAADSNTSSESVSAPCILDIHEAGDSSCLSSCNPCALDGQIDAAFDSSCTTETFGEAAVSSPCTTYSSDSGDDTSCSSQLGLSLPDPRNGEQVGCTCSCGANAQNLQGGRSILDYLLVTSDQCGELLQNSLCSSPMKLGTASSTNLQDVCRSPPCAGLTWKGDLVVRTGESESGSSAPSQSFHHKRSWCMTQDECQLSVLDATGVRDGRGFEHCDTFDTIDIARSDLLEHRAKCSPRHEPGATSTFSHSSVGRPCNVCSCSNSLSREAHSKVGQTSVKDKAEKTGRRPSVNKRSARKILYLRHHTHIEKSLMTLVYFVHEILNGSASFSLRGDDDYDFVIGEPESSVLPLDASFFEDLQQIAAGHIPQSGRSSALVKNVGASLIAILMGRLQLVGNCVETLFGSKSDSRPPIATAEQAKLFLRTTSNDMRLISLPDALGDISVAKRISSLQEILQEMASMLLAMQYCDVHESAKALTSLNKKSREEFIQRWISQLVDSSRTVHTLDPFRSLQRCRQLPKTVHDGAVEDGPRLHFSITGATNHGGPDVALVLAVFMTSPSPLSIRELGARFFKAWGRALPLPAVHLLHELGAIETLRLQETANNTQLPVQFDLKGVCAVVRHLIRQMSYSSSAVYHLESSAGRSDLGCLSDQYSIAHLLRSSGASELTDRDVATMLDDFSGFFEKLSDYRDSKSGTKCHHNYRLRQCVAIPIQTHEKKHETVGQGGDHLAGESHPSTQAGQRGNRWPQISGFSQDHKNSEEQRPASKKRRSVRLAAVFDFP</sequence>
<reference evidence="12 13" key="1">
    <citation type="journal article" date="2017" name="Gigascience">
        <title>Draft genome of the honey bee ectoparasitic mite, Tropilaelaps mercedesae, is shaped by the parasitic life history.</title>
        <authorList>
            <person name="Dong X."/>
            <person name="Armstrong S.D."/>
            <person name="Xia D."/>
            <person name="Makepeace B.L."/>
            <person name="Darby A.C."/>
            <person name="Kadowaki T."/>
        </authorList>
    </citation>
    <scope>NUCLEOTIDE SEQUENCE [LARGE SCALE GENOMIC DNA]</scope>
    <source>
        <strain evidence="12">Wuxi-XJTLU</strain>
    </source>
</reference>
<evidence type="ECO:0000256" key="10">
    <source>
        <dbReference type="SAM" id="MobiDB-lite"/>
    </source>
</evidence>
<dbReference type="InterPro" id="IPR034189">
    <property type="entry name" value="MARF1_RRM1"/>
</dbReference>
<keyword evidence="5" id="KW-0896">Oogenesis</keyword>
<evidence type="ECO:0000256" key="6">
    <source>
        <dbReference type="ARBA" id="ARBA00023140"/>
    </source>
</evidence>
<dbReference type="PROSITE" id="PS50102">
    <property type="entry name" value="RRM"/>
    <property type="match status" value="1"/>
</dbReference>
<keyword evidence="6" id="KW-0576">Peroxisome</keyword>